<evidence type="ECO:0000259" key="14">
    <source>
        <dbReference type="Pfam" id="PF08245"/>
    </source>
</evidence>
<keyword evidence="16" id="KW-1185">Reference proteome</keyword>
<dbReference type="GO" id="GO:0008360">
    <property type="term" value="P:regulation of cell shape"/>
    <property type="evidence" value="ECO:0007669"/>
    <property type="project" value="UniProtKB-KW"/>
</dbReference>
<comment type="function">
    <text evidence="10 11">Involved in cell wall formation. Catalyzes the final step in the synthesis of UDP-N-acetylmuramoyl-pentapeptide, the precursor of murein.</text>
</comment>
<dbReference type="InterPro" id="IPR036615">
    <property type="entry name" value="Mur_ligase_C_dom_sf"/>
</dbReference>
<dbReference type="GO" id="GO:0051301">
    <property type="term" value="P:cell division"/>
    <property type="evidence" value="ECO:0007669"/>
    <property type="project" value="UniProtKB-KW"/>
</dbReference>
<dbReference type="Gene3D" id="3.90.190.20">
    <property type="entry name" value="Mur ligase, C-terminal domain"/>
    <property type="match status" value="1"/>
</dbReference>
<keyword evidence="7 10" id="KW-0573">Peptidoglycan synthesis</keyword>
<dbReference type="AlphaFoldDB" id="A0A1H2WTW8"/>
<keyword evidence="6 10" id="KW-0133">Cell shape</keyword>
<dbReference type="InterPro" id="IPR013221">
    <property type="entry name" value="Mur_ligase_cen"/>
</dbReference>
<gene>
    <name evidence="10" type="primary">murF</name>
    <name evidence="15" type="ORF">SAMN04489725_11676</name>
</gene>
<keyword evidence="4 10" id="KW-0547">Nucleotide-binding</keyword>
<dbReference type="PANTHER" id="PTHR43024:SF1">
    <property type="entry name" value="UDP-N-ACETYLMURAMOYL-TRIPEPTIDE--D-ALANYL-D-ALANINE LIGASE"/>
    <property type="match status" value="1"/>
</dbReference>
<dbReference type="RefSeq" id="WP_074693524.1">
    <property type="nucleotide sequence ID" value="NZ_FNOJ01000016.1"/>
</dbReference>
<evidence type="ECO:0000313" key="15">
    <source>
        <dbReference type="EMBL" id="SDW83694.1"/>
    </source>
</evidence>
<dbReference type="InterPro" id="IPR000713">
    <property type="entry name" value="Mur_ligase_N"/>
</dbReference>
<dbReference type="STRING" id="89784.SAMN04489725_11676"/>
<feature type="domain" description="Mur ligase C-terminal" evidence="13">
    <location>
        <begin position="316"/>
        <end position="440"/>
    </location>
</feature>
<evidence type="ECO:0000256" key="7">
    <source>
        <dbReference type="ARBA" id="ARBA00022984"/>
    </source>
</evidence>
<dbReference type="InterPro" id="IPR051046">
    <property type="entry name" value="MurCDEF_CellWall_CoF430Synth"/>
</dbReference>
<evidence type="ECO:0000313" key="16">
    <source>
        <dbReference type="Proteomes" id="UP000182589"/>
    </source>
</evidence>
<dbReference type="InterPro" id="IPR004101">
    <property type="entry name" value="Mur_ligase_C"/>
</dbReference>
<accession>A0A1H2WTW8</accession>
<evidence type="ECO:0000256" key="9">
    <source>
        <dbReference type="ARBA" id="ARBA00023316"/>
    </source>
</evidence>
<keyword evidence="9 10" id="KW-0961">Cell wall biogenesis/degradation</keyword>
<evidence type="ECO:0000256" key="8">
    <source>
        <dbReference type="ARBA" id="ARBA00023306"/>
    </source>
</evidence>
<evidence type="ECO:0000256" key="4">
    <source>
        <dbReference type="ARBA" id="ARBA00022741"/>
    </source>
</evidence>
<protein>
    <recommendedName>
        <fullName evidence="10 11">UDP-N-acetylmuramoyl-tripeptide--D-alanyl-D-alanine ligase</fullName>
        <ecNumber evidence="10 11">6.3.2.10</ecNumber>
    </recommendedName>
    <alternativeName>
        <fullName evidence="10">D-alanyl-D-alanine-adding enzyme</fullName>
    </alternativeName>
</protein>
<dbReference type="SUPFAM" id="SSF53623">
    <property type="entry name" value="MurD-like peptide ligases, catalytic domain"/>
    <property type="match status" value="1"/>
</dbReference>
<dbReference type="HAMAP" id="MF_02019">
    <property type="entry name" value="MurF"/>
    <property type="match status" value="1"/>
</dbReference>
<evidence type="ECO:0000259" key="13">
    <source>
        <dbReference type="Pfam" id="PF02875"/>
    </source>
</evidence>
<dbReference type="Gene3D" id="3.40.1190.10">
    <property type="entry name" value="Mur-like, catalytic domain"/>
    <property type="match status" value="1"/>
</dbReference>
<evidence type="ECO:0000259" key="12">
    <source>
        <dbReference type="Pfam" id="PF01225"/>
    </source>
</evidence>
<dbReference type="GO" id="GO:0005737">
    <property type="term" value="C:cytoplasm"/>
    <property type="evidence" value="ECO:0007669"/>
    <property type="project" value="UniProtKB-SubCell"/>
</dbReference>
<sequence length="457" mass="49058">MTPISVEELCRLLACDDVAGASNALVTGIAVDHREVQPQDAFVAFVGQRVNGHQFVEDAFSRGASVAIVTENVKAAGGSILRVQDALLAVQMMAEYERQQFSGPVVGITGSNGKTTTKEMVAAVLGAMGDCLFTPANRNNELGLPLTILQRQARHRSIVLEMGMRGFGQIRRLCEIAQPTIGVITNIGYSHIELLGSQEGIARAKGELLEALPEHGRGILNRDDPWLCRIASKSRAPITWYGFAKDADVRADGVTWAEDGMHFRVHWRNEERSFHIPTFGLHNVANALAAIAVGLTVGLSLADMVAPLARVEASSGRLRILKGTRLTVIDDCYNASPSSMQASLEVLQHIAPPGQRVAILGDMYELGDHAESGHKEVGEAVGRLGVDRLLAVGKMARWMAEAATAAGVPHVLHIPTVEGALSALPSFLPEEATVLVKASRGMQLERMVAVLSPEMHT</sequence>
<comment type="similarity">
    <text evidence="10">Belongs to the MurCDEF family. MurF subfamily.</text>
</comment>
<dbReference type="Gene3D" id="3.40.1390.10">
    <property type="entry name" value="MurE/MurF, N-terminal domain"/>
    <property type="match status" value="1"/>
</dbReference>
<evidence type="ECO:0000256" key="2">
    <source>
        <dbReference type="ARBA" id="ARBA00022598"/>
    </source>
</evidence>
<name>A0A1H2WTW8_9BACL</name>
<dbReference type="InterPro" id="IPR005863">
    <property type="entry name" value="UDP-N-AcMur_synth"/>
</dbReference>
<dbReference type="InterPro" id="IPR035911">
    <property type="entry name" value="MurE/MurF_N"/>
</dbReference>
<comment type="pathway">
    <text evidence="10 11">Cell wall biogenesis; peptidoglycan biosynthesis.</text>
</comment>
<evidence type="ECO:0000256" key="3">
    <source>
        <dbReference type="ARBA" id="ARBA00022618"/>
    </source>
</evidence>
<dbReference type="EC" id="6.3.2.10" evidence="10 11"/>
<comment type="catalytic activity">
    <reaction evidence="10 11">
        <text>D-alanyl-D-alanine + UDP-N-acetyl-alpha-D-muramoyl-L-alanyl-gamma-D-glutamyl-meso-2,6-diaminopimelate + ATP = UDP-N-acetyl-alpha-D-muramoyl-L-alanyl-gamma-D-glutamyl-meso-2,6-diaminopimeloyl-D-alanyl-D-alanine + ADP + phosphate + H(+)</text>
        <dbReference type="Rhea" id="RHEA:28374"/>
        <dbReference type="ChEBI" id="CHEBI:15378"/>
        <dbReference type="ChEBI" id="CHEBI:30616"/>
        <dbReference type="ChEBI" id="CHEBI:43474"/>
        <dbReference type="ChEBI" id="CHEBI:57822"/>
        <dbReference type="ChEBI" id="CHEBI:61386"/>
        <dbReference type="ChEBI" id="CHEBI:83905"/>
        <dbReference type="ChEBI" id="CHEBI:456216"/>
        <dbReference type="EC" id="6.3.2.10"/>
    </reaction>
</comment>
<dbReference type="SUPFAM" id="SSF63418">
    <property type="entry name" value="MurE/MurF N-terminal domain"/>
    <property type="match status" value="1"/>
</dbReference>
<keyword evidence="3 10" id="KW-0132">Cell division</keyword>
<evidence type="ECO:0000256" key="6">
    <source>
        <dbReference type="ARBA" id="ARBA00022960"/>
    </source>
</evidence>
<dbReference type="GO" id="GO:0005524">
    <property type="term" value="F:ATP binding"/>
    <property type="evidence" value="ECO:0007669"/>
    <property type="project" value="UniProtKB-UniRule"/>
</dbReference>
<proteinExistence type="inferred from homology"/>
<evidence type="ECO:0000256" key="5">
    <source>
        <dbReference type="ARBA" id="ARBA00022840"/>
    </source>
</evidence>
<comment type="subcellular location">
    <subcellularLocation>
        <location evidence="10 11">Cytoplasm</location>
    </subcellularLocation>
</comment>
<dbReference type="Proteomes" id="UP000182589">
    <property type="component" value="Unassembled WGS sequence"/>
</dbReference>
<feature type="domain" description="Mur ligase central" evidence="14">
    <location>
        <begin position="108"/>
        <end position="293"/>
    </location>
</feature>
<dbReference type="SUPFAM" id="SSF53244">
    <property type="entry name" value="MurD-like peptide ligases, peptide-binding domain"/>
    <property type="match status" value="1"/>
</dbReference>
<evidence type="ECO:0000256" key="10">
    <source>
        <dbReference type="HAMAP-Rule" id="MF_02019"/>
    </source>
</evidence>
<dbReference type="GO" id="GO:0009252">
    <property type="term" value="P:peptidoglycan biosynthetic process"/>
    <property type="evidence" value="ECO:0007669"/>
    <property type="project" value="UniProtKB-UniRule"/>
</dbReference>
<keyword evidence="1 10" id="KW-0963">Cytoplasm</keyword>
<dbReference type="PANTHER" id="PTHR43024">
    <property type="entry name" value="UDP-N-ACETYLMURAMOYL-TRIPEPTIDE--D-ALANYL-D-ALANINE LIGASE"/>
    <property type="match status" value="1"/>
</dbReference>
<feature type="domain" description="Mur ligase N-terminal catalytic" evidence="12">
    <location>
        <begin position="26"/>
        <end position="73"/>
    </location>
</feature>
<evidence type="ECO:0000256" key="1">
    <source>
        <dbReference type="ARBA" id="ARBA00022490"/>
    </source>
</evidence>
<dbReference type="Pfam" id="PF02875">
    <property type="entry name" value="Mur_ligase_C"/>
    <property type="match status" value="1"/>
</dbReference>
<dbReference type="Pfam" id="PF08245">
    <property type="entry name" value="Mur_ligase_M"/>
    <property type="match status" value="1"/>
</dbReference>
<evidence type="ECO:0000256" key="11">
    <source>
        <dbReference type="RuleBase" id="RU004136"/>
    </source>
</evidence>
<dbReference type="GO" id="GO:0071555">
    <property type="term" value="P:cell wall organization"/>
    <property type="evidence" value="ECO:0007669"/>
    <property type="project" value="UniProtKB-KW"/>
</dbReference>
<dbReference type="GO" id="GO:0008766">
    <property type="term" value="F:UDP-N-acetylmuramoylalanyl-D-glutamyl-2,6-diaminopimelate-D-alanyl-D-alanine ligase activity"/>
    <property type="evidence" value="ECO:0007669"/>
    <property type="project" value="RHEA"/>
</dbReference>
<reference evidence="16" key="1">
    <citation type="submission" date="2016-10" db="EMBL/GenBank/DDBJ databases">
        <authorList>
            <person name="Varghese N."/>
        </authorList>
    </citation>
    <scope>NUCLEOTIDE SEQUENCE [LARGE SCALE GENOMIC DNA]</scope>
    <source>
        <strain evidence="16">DSM 12489</strain>
    </source>
</reference>
<dbReference type="GO" id="GO:0047480">
    <property type="term" value="F:UDP-N-acetylmuramoyl-tripeptide-D-alanyl-D-alanine ligase activity"/>
    <property type="evidence" value="ECO:0007669"/>
    <property type="project" value="UniProtKB-UniRule"/>
</dbReference>
<organism evidence="15 16">
    <name type="scientific">Alicyclobacillus hesperidum</name>
    <dbReference type="NCBI Taxonomy" id="89784"/>
    <lineage>
        <taxon>Bacteria</taxon>
        <taxon>Bacillati</taxon>
        <taxon>Bacillota</taxon>
        <taxon>Bacilli</taxon>
        <taxon>Bacillales</taxon>
        <taxon>Alicyclobacillaceae</taxon>
        <taxon>Alicyclobacillus</taxon>
    </lineage>
</organism>
<keyword evidence="5 10" id="KW-0067">ATP-binding</keyword>
<dbReference type="UniPathway" id="UPA00219"/>
<dbReference type="InterPro" id="IPR036565">
    <property type="entry name" value="Mur-like_cat_sf"/>
</dbReference>
<feature type="binding site" evidence="10">
    <location>
        <begin position="110"/>
        <end position="116"/>
    </location>
    <ligand>
        <name>ATP</name>
        <dbReference type="ChEBI" id="CHEBI:30616"/>
    </ligand>
</feature>
<dbReference type="EMBL" id="FNOJ01000016">
    <property type="protein sequence ID" value="SDW83694.1"/>
    <property type="molecule type" value="Genomic_DNA"/>
</dbReference>
<keyword evidence="2 10" id="KW-0436">Ligase</keyword>
<dbReference type="Pfam" id="PF01225">
    <property type="entry name" value="Mur_ligase"/>
    <property type="match status" value="1"/>
</dbReference>
<keyword evidence="8 10" id="KW-0131">Cell cycle</keyword>
<dbReference type="NCBIfam" id="TIGR01143">
    <property type="entry name" value="murF"/>
    <property type="match status" value="1"/>
</dbReference>